<feature type="signal peptide" evidence="1">
    <location>
        <begin position="1"/>
        <end position="17"/>
    </location>
</feature>
<accession>A0ABX0PKC9</accession>
<keyword evidence="1" id="KW-0732">Signal</keyword>
<dbReference type="RefSeq" id="WP_166865059.1">
    <property type="nucleotide sequence ID" value="NZ_JAAQOM010000028.1"/>
</dbReference>
<dbReference type="Proteomes" id="UP000716322">
    <property type="component" value="Unassembled WGS sequence"/>
</dbReference>
<reference evidence="2 3" key="1">
    <citation type="submission" date="2020-03" db="EMBL/GenBank/DDBJ databases">
        <title>Genome sequence of strain Massilia sp. TW-1.</title>
        <authorList>
            <person name="Chaudhary D.K."/>
        </authorList>
    </citation>
    <scope>NUCLEOTIDE SEQUENCE [LARGE SCALE GENOMIC DNA]</scope>
    <source>
        <strain evidence="2 3">TW-1</strain>
    </source>
</reference>
<comment type="caution">
    <text evidence="2">The sequence shown here is derived from an EMBL/GenBank/DDBJ whole genome shotgun (WGS) entry which is preliminary data.</text>
</comment>
<protein>
    <recommendedName>
        <fullName evidence="4">Lipoprotein</fullName>
    </recommendedName>
</protein>
<evidence type="ECO:0000313" key="3">
    <source>
        <dbReference type="Proteomes" id="UP000716322"/>
    </source>
</evidence>
<dbReference type="PROSITE" id="PS51257">
    <property type="entry name" value="PROKAR_LIPOPROTEIN"/>
    <property type="match status" value="1"/>
</dbReference>
<keyword evidence="3" id="KW-1185">Reference proteome</keyword>
<dbReference type="EMBL" id="JAAQOM010000028">
    <property type="protein sequence ID" value="NIA57796.1"/>
    <property type="molecule type" value="Genomic_DNA"/>
</dbReference>
<organism evidence="2 3">
    <name type="scientific">Telluria antibiotica</name>
    <dbReference type="NCBI Taxonomy" id="2717319"/>
    <lineage>
        <taxon>Bacteria</taxon>
        <taxon>Pseudomonadati</taxon>
        <taxon>Pseudomonadota</taxon>
        <taxon>Betaproteobacteria</taxon>
        <taxon>Burkholderiales</taxon>
        <taxon>Oxalobacteraceae</taxon>
        <taxon>Telluria group</taxon>
        <taxon>Telluria</taxon>
    </lineage>
</organism>
<name>A0ABX0PKC9_9BURK</name>
<evidence type="ECO:0000256" key="1">
    <source>
        <dbReference type="SAM" id="SignalP"/>
    </source>
</evidence>
<gene>
    <name evidence="2" type="ORF">HAV22_29640</name>
</gene>
<evidence type="ECO:0000313" key="2">
    <source>
        <dbReference type="EMBL" id="NIA57796.1"/>
    </source>
</evidence>
<evidence type="ECO:0008006" key="4">
    <source>
        <dbReference type="Google" id="ProtNLM"/>
    </source>
</evidence>
<proteinExistence type="predicted"/>
<feature type="chain" id="PRO_5045263838" description="Lipoprotein" evidence="1">
    <location>
        <begin position="18"/>
        <end position="143"/>
    </location>
</feature>
<sequence>MKAAPQLIILSSLAALLAGCGGGGDTNVTVVAPSSQFIVWPGNSGGTQVIDGLGHTFAFYSDTGCLYNSQTGRENSAFCLVSGSNVVTYGPFHGQVENIVASDGTCRSAIIDQITGNFIDIETDVYGREVVATTSLYPAFCAR</sequence>